<evidence type="ECO:0000259" key="3">
    <source>
        <dbReference type="PROSITE" id="PS51737"/>
    </source>
</evidence>
<dbReference type="PANTHER" id="PTHR30461">
    <property type="entry name" value="DNA-INVERTASE FROM LAMBDOID PROPHAGE"/>
    <property type="match status" value="1"/>
</dbReference>
<gene>
    <name evidence="4" type="ORF">C7Y72_02845</name>
</gene>
<name>A0A2T4UHD9_9ACTN</name>
<feature type="compositionally biased region" description="Low complexity" evidence="2">
    <location>
        <begin position="534"/>
        <end position="549"/>
    </location>
</feature>
<dbReference type="InterPro" id="IPR011109">
    <property type="entry name" value="DNA_bind_recombinase_dom"/>
</dbReference>
<evidence type="ECO:0000313" key="4">
    <source>
        <dbReference type="EMBL" id="PTL58663.1"/>
    </source>
</evidence>
<dbReference type="PANTHER" id="PTHR30461:SF23">
    <property type="entry name" value="DNA RECOMBINASE-RELATED"/>
    <property type="match status" value="1"/>
</dbReference>
<dbReference type="SUPFAM" id="SSF53041">
    <property type="entry name" value="Resolvase-like"/>
    <property type="match status" value="1"/>
</dbReference>
<dbReference type="OrthoDB" id="4500247at2"/>
<dbReference type="PROSITE" id="PS51737">
    <property type="entry name" value="RECOMBINASE_DNA_BIND"/>
    <property type="match status" value="1"/>
</dbReference>
<dbReference type="Pfam" id="PF00239">
    <property type="entry name" value="Resolvase"/>
    <property type="match status" value="1"/>
</dbReference>
<feature type="compositionally biased region" description="Basic residues" evidence="2">
    <location>
        <begin position="522"/>
        <end position="533"/>
    </location>
</feature>
<comment type="caution">
    <text evidence="4">The sequence shown here is derived from an EMBL/GenBank/DDBJ whole genome shotgun (WGS) entry which is preliminary data.</text>
</comment>
<sequence>MDRKLRVVIAIRVSSEAQVKEGYGHAAQRESLPKLVEAAGMVVAKRPDGTEAIYDEGFASTTAPDANETSLDHRPVFQQLLAELKDTQPDYLVCRQLDRLRRDTYEHEFIVKKLRAAGVRGFGEAPTLRELTLREIGDDRDAAMATIEAVFSGLQKADTKVKLISGRRHRAFTEKLPNGGKTPYGYRRQGKKEPLAVDEDEAATYRLMVRLVIDHGHGPAAIVNELTRRRVKTRGGGGWQATTVKRILESKAQCGFMRVRFAEDGEGFKWVPAAGQPKIIEEDEWTQMRAVLDARKRGSGVNQRRHVLAGLLRCAECGMTLKANPDRRRDKDGKRYINYSCRVYNSGCPKGHSISERKALRELETWVDEFLAATDAEGWRDDLATVQPADVGLLEERIATLAGALKKAKRAYDKAYSAWIDAEGRHEDQALVERDRRRDEVARIEIELQDAQERYGSLQTSSALDVSLDELRELLDGWKDFPAAEKREALGIIIDHAVLGPPGPGARLTVVASDGVPEAAKTRAHGTRARKAKLATGADADAAWTASTKTDAEGGTTSTEGDAPDA</sequence>
<protein>
    <recommendedName>
        <fullName evidence="3">Recombinase domain-containing protein</fullName>
    </recommendedName>
</protein>
<dbReference type="GO" id="GO:0000150">
    <property type="term" value="F:DNA strand exchange activity"/>
    <property type="evidence" value="ECO:0007669"/>
    <property type="project" value="InterPro"/>
</dbReference>
<dbReference type="GO" id="GO:0003677">
    <property type="term" value="F:DNA binding"/>
    <property type="evidence" value="ECO:0007669"/>
    <property type="project" value="InterPro"/>
</dbReference>
<feature type="coiled-coil region" evidence="1">
    <location>
        <begin position="434"/>
        <end position="461"/>
    </location>
</feature>
<reference evidence="4 5" key="1">
    <citation type="submission" date="2018-03" db="EMBL/GenBank/DDBJ databases">
        <title>Aquarubrobacter algicola gen. nov., sp. nov., a novel actinobacterium isolated from shallow eutrophic lake during the end of cyanobacterial harmful algal blooms.</title>
        <authorList>
            <person name="Chun S.J."/>
        </authorList>
    </citation>
    <scope>NUCLEOTIDE SEQUENCE [LARGE SCALE GENOMIC DNA]</scope>
    <source>
        <strain evidence="4 5">Seoho-28</strain>
    </source>
</reference>
<dbReference type="Gene3D" id="3.40.50.1390">
    <property type="entry name" value="Resolvase, N-terminal catalytic domain"/>
    <property type="match status" value="1"/>
</dbReference>
<dbReference type="Pfam" id="PF07508">
    <property type="entry name" value="Recombinase"/>
    <property type="match status" value="1"/>
</dbReference>
<dbReference type="InterPro" id="IPR006119">
    <property type="entry name" value="Resolv_N"/>
</dbReference>
<evidence type="ECO:0000313" key="5">
    <source>
        <dbReference type="Proteomes" id="UP000240739"/>
    </source>
</evidence>
<dbReference type="InterPro" id="IPR038109">
    <property type="entry name" value="DNA_bind_recomb_sf"/>
</dbReference>
<feature type="domain" description="Recombinase" evidence="3">
    <location>
        <begin position="183"/>
        <end position="298"/>
    </location>
</feature>
<dbReference type="EMBL" id="PYYB01000001">
    <property type="protein sequence ID" value="PTL58663.1"/>
    <property type="molecule type" value="Genomic_DNA"/>
</dbReference>
<dbReference type="Gene3D" id="3.90.1750.20">
    <property type="entry name" value="Putative Large Serine Recombinase, Chain B, Domain 2"/>
    <property type="match status" value="1"/>
</dbReference>
<feature type="region of interest" description="Disordered" evidence="2">
    <location>
        <begin position="522"/>
        <end position="566"/>
    </location>
</feature>
<evidence type="ECO:0000256" key="1">
    <source>
        <dbReference type="SAM" id="Coils"/>
    </source>
</evidence>
<dbReference type="InterPro" id="IPR036162">
    <property type="entry name" value="Resolvase-like_N_sf"/>
</dbReference>
<accession>A0A2T4UHD9</accession>
<dbReference type="AlphaFoldDB" id="A0A2T4UHD9"/>
<evidence type="ECO:0000256" key="2">
    <source>
        <dbReference type="SAM" id="MobiDB-lite"/>
    </source>
</evidence>
<dbReference type="InterPro" id="IPR050639">
    <property type="entry name" value="SSR_resolvase"/>
</dbReference>
<dbReference type="Proteomes" id="UP000240739">
    <property type="component" value="Unassembled WGS sequence"/>
</dbReference>
<dbReference type="RefSeq" id="WP_107567100.1">
    <property type="nucleotide sequence ID" value="NZ_PYYB01000001.1"/>
</dbReference>
<dbReference type="InterPro" id="IPR025827">
    <property type="entry name" value="Zn_ribbon_recom_dom"/>
</dbReference>
<dbReference type="Pfam" id="PF13408">
    <property type="entry name" value="Zn_ribbon_recom"/>
    <property type="match status" value="1"/>
</dbReference>
<keyword evidence="5" id="KW-1185">Reference proteome</keyword>
<dbReference type="SMART" id="SM00857">
    <property type="entry name" value="Resolvase"/>
    <property type="match status" value="1"/>
</dbReference>
<organism evidence="4 5">
    <name type="scientific">Paraconexibacter algicola</name>
    <dbReference type="NCBI Taxonomy" id="2133960"/>
    <lineage>
        <taxon>Bacteria</taxon>
        <taxon>Bacillati</taxon>
        <taxon>Actinomycetota</taxon>
        <taxon>Thermoleophilia</taxon>
        <taxon>Solirubrobacterales</taxon>
        <taxon>Paraconexibacteraceae</taxon>
        <taxon>Paraconexibacter</taxon>
    </lineage>
</organism>
<keyword evidence="1" id="KW-0175">Coiled coil</keyword>
<dbReference type="CDD" id="cd00338">
    <property type="entry name" value="Ser_Recombinase"/>
    <property type="match status" value="1"/>
</dbReference>
<proteinExistence type="predicted"/>